<reference evidence="3" key="1">
    <citation type="journal article" date="2019" name="Int. J. Syst. Evol. Microbiol.">
        <title>The Global Catalogue of Microorganisms (GCM) 10K type strain sequencing project: providing services to taxonomists for standard genome sequencing and annotation.</title>
        <authorList>
            <consortium name="The Broad Institute Genomics Platform"/>
            <consortium name="The Broad Institute Genome Sequencing Center for Infectious Disease"/>
            <person name="Wu L."/>
            <person name="Ma J."/>
        </authorList>
    </citation>
    <scope>NUCLEOTIDE SEQUENCE [LARGE SCALE GENOMIC DNA]</scope>
    <source>
        <strain evidence="3">CCUG 39970</strain>
    </source>
</reference>
<keyword evidence="3" id="KW-1185">Reference proteome</keyword>
<name>A0ABV8YBM0_9DEIO</name>
<proteinExistence type="predicted"/>
<comment type="caution">
    <text evidence="2">The sequence shown here is derived from an EMBL/GenBank/DDBJ whole genome shotgun (WGS) entry which is preliminary data.</text>
</comment>
<evidence type="ECO:0000313" key="3">
    <source>
        <dbReference type="Proteomes" id="UP001595939"/>
    </source>
</evidence>
<accession>A0ABV8YBM0</accession>
<dbReference type="EMBL" id="JBHSEG010000008">
    <property type="protein sequence ID" value="MFC4455313.1"/>
    <property type="molecule type" value="Genomic_DNA"/>
</dbReference>
<dbReference type="NCBIfam" id="NF038403">
    <property type="entry name" value="perm_prefix_1"/>
    <property type="match status" value="1"/>
</dbReference>
<dbReference type="RefSeq" id="WP_380130025.1">
    <property type="nucleotide sequence ID" value="NZ_JBHSEG010000008.1"/>
</dbReference>
<organism evidence="2 3">
    <name type="scientific">Deinococcus sonorensis</name>
    <dbReference type="NCBI Taxonomy" id="309891"/>
    <lineage>
        <taxon>Bacteria</taxon>
        <taxon>Thermotogati</taxon>
        <taxon>Deinococcota</taxon>
        <taxon>Deinococci</taxon>
        <taxon>Deinococcales</taxon>
        <taxon>Deinococcaceae</taxon>
        <taxon>Deinococcus</taxon>
    </lineage>
</organism>
<keyword evidence="1" id="KW-0812">Transmembrane</keyword>
<keyword evidence="1" id="KW-0472">Membrane</keyword>
<dbReference type="InterPro" id="IPR047928">
    <property type="entry name" value="Perm_prefix_1"/>
</dbReference>
<protein>
    <submittedName>
        <fullName evidence="2">Permease prefix domain 1-containing protein</fullName>
    </submittedName>
</protein>
<keyword evidence="1" id="KW-1133">Transmembrane helix</keyword>
<gene>
    <name evidence="2" type="ORF">ACFO0P_16170</name>
</gene>
<dbReference type="Proteomes" id="UP001595939">
    <property type="component" value="Unassembled WGS sequence"/>
</dbReference>
<evidence type="ECO:0000256" key="1">
    <source>
        <dbReference type="SAM" id="Phobius"/>
    </source>
</evidence>
<sequence>MSATTSTQAPPRALTSYLRRATWGLPEPRRQEVWDELEEHVLTRADHLTLTGLPPTQALTQAIRELGPPARVTLGMAKVYTMPKLILAATTTALALSAGVYVLAGGGTRTLAVPVLTQPTAGNLCVADLPTAPKFKLPVRSRASGQVCYQVNSSIALTDRQPLISLNSATQVIEALGGSVDVWVDNTVAFRPSDGTMNRHSFLFTNGKDRYVTLFALFDAVTHSGGDAPALTLQGWTTPTLNIGPTAVKLAGPNQGQVGRYIYSWAASSIVVKASADMTSATYFFNETPASPKLPRHRVQTGLPQGEVVVVITRQALNTYFVDVAPVDRDGRVIVSSVSKTLRFVRSAKALNTPSVGPAPALLIRMSNVPLSKADVIVPNPMTSHAQ</sequence>
<evidence type="ECO:0000313" key="2">
    <source>
        <dbReference type="EMBL" id="MFC4455313.1"/>
    </source>
</evidence>
<feature type="transmembrane region" description="Helical" evidence="1">
    <location>
        <begin position="85"/>
        <end position="104"/>
    </location>
</feature>